<keyword evidence="4" id="KW-1185">Reference proteome</keyword>
<dbReference type="InterPro" id="IPR006626">
    <property type="entry name" value="PbH1"/>
</dbReference>
<protein>
    <recommendedName>
        <fullName evidence="5">Right handed beta helix domain-containing protein</fullName>
    </recommendedName>
</protein>
<name>A0A4P6ZYX7_9BACL</name>
<feature type="domain" description="Right handed beta helix" evidence="2">
    <location>
        <begin position="531"/>
        <end position="671"/>
    </location>
</feature>
<dbReference type="InterPro" id="IPR039448">
    <property type="entry name" value="Beta_helix"/>
</dbReference>
<dbReference type="InterPro" id="IPR011050">
    <property type="entry name" value="Pectin_lyase_fold/virulence"/>
</dbReference>
<dbReference type="AlphaFoldDB" id="A0A4P6ZYX7"/>
<evidence type="ECO:0008006" key="5">
    <source>
        <dbReference type="Google" id="ProtNLM"/>
    </source>
</evidence>
<evidence type="ECO:0000259" key="1">
    <source>
        <dbReference type="Pfam" id="PF10651"/>
    </source>
</evidence>
<accession>A0A4P6ZYX7</accession>
<dbReference type="Gene3D" id="2.60.40.3350">
    <property type="match status" value="1"/>
</dbReference>
<dbReference type="KEGG" id="panc:E2636_12555"/>
<gene>
    <name evidence="3" type="ORF">E2636_12555</name>
</gene>
<evidence type="ECO:0000259" key="2">
    <source>
        <dbReference type="Pfam" id="PF13229"/>
    </source>
</evidence>
<dbReference type="InterPro" id="IPR018913">
    <property type="entry name" value="BppU_N"/>
</dbReference>
<dbReference type="SMART" id="SM00710">
    <property type="entry name" value="PbH1"/>
    <property type="match status" value="10"/>
</dbReference>
<dbReference type="Proteomes" id="UP000294292">
    <property type="component" value="Chromosome"/>
</dbReference>
<dbReference type="InterPro" id="IPR012334">
    <property type="entry name" value="Pectin_lyas_fold"/>
</dbReference>
<dbReference type="Gene3D" id="2.160.20.10">
    <property type="entry name" value="Single-stranded right-handed beta-helix, Pectin lyase-like"/>
    <property type="match status" value="2"/>
</dbReference>
<sequence length="822" mass="88436">MEMKNIFNILVDIKEARSIIQPIVTQNDSVVFILEVMENGVPFDLTGATTVSLANTRRDNNVVLTQGTKVGNKATFILNSSETAIAGSVVAMAQFYDVNGRVSTLSFPYQVVVDPTGNGYIPSENEATLIEIVLNDGPLIIQSAEDAAIYANEQGDYALQVATDNETRYLNAVSSVASRNSAYPNPSHGDTVRVTNISTSFRYVLGTGWVVTDVYNPTVIDNINQQLAQVSKLGEVIDLSKWGIKNDGTNARATTDGINNALQWYSSNDYRHVLLPSGTFLIDSVNESGTAKSRNIDTGIKIPSNMIFEMSSDTILKVESNASASYACIYLSKTQNNITIIGGQIHGDRKTHDYTGDPTHSTHEYGFGIYLYGASDIIIDRVTIKELTGDGIILFSPGLINYDVNNPYAPPSRIRISGCVIDSSRRNNISITACDQVIVENCQILNAGINDGIHDGTAPRYGIDLEGYGEGSIDYETPLKIIIRNNKLVGNVNTSVGNFNGYEVVITENFSDNIISYGFGTDTIISNNVFKRIDNLKIAIGSLGVSEGKDGNHVTITGNTINGFNVGVDIRGKNVTVMGNNISNVNTSILCFQAEEVLISGNIAWKCAVDAVKILQSKFVSLIGNSLRDTLFGVRIEQSSTNIIINNNSVDEYGTGMKITGGSCTIKGNTFNQGNYTTKSYHLIFDTNVVVLIENNVFKRPGSYVIFGTGGSGTGRARIIKNVIEDFTGSSPVFFSTIGKYEFISNEIISGLTSGIGTAVYLVSGINNALIIGNKFYATTSHVLTNAINTSLASNSKIISNVCLNGGITSAAGDVLNGNIVI</sequence>
<feature type="domain" description="BppU N-terminal" evidence="1">
    <location>
        <begin position="12"/>
        <end position="115"/>
    </location>
</feature>
<proteinExistence type="predicted"/>
<organism evidence="3 4">
    <name type="scientific">Paenisporosarcina antarctica</name>
    <dbReference type="NCBI Taxonomy" id="417367"/>
    <lineage>
        <taxon>Bacteria</taxon>
        <taxon>Bacillati</taxon>
        <taxon>Bacillota</taxon>
        <taxon>Bacilli</taxon>
        <taxon>Bacillales</taxon>
        <taxon>Caryophanaceae</taxon>
        <taxon>Paenisporosarcina</taxon>
    </lineage>
</organism>
<dbReference type="OrthoDB" id="2488735at2"/>
<reference evidence="3 4" key="1">
    <citation type="submission" date="2019-03" db="EMBL/GenBank/DDBJ databases">
        <title>Complete genome sequence of Paenisporosarcina antarctica CGMCC 1.6503T.</title>
        <authorList>
            <person name="Rong J.-C."/>
            <person name="Chi N.-Y."/>
            <person name="Zhang Q.-F."/>
        </authorList>
    </citation>
    <scope>NUCLEOTIDE SEQUENCE [LARGE SCALE GENOMIC DNA]</scope>
    <source>
        <strain evidence="3 4">CGMCC 1.6503</strain>
    </source>
</reference>
<dbReference type="RefSeq" id="WP_134210500.1">
    <property type="nucleotide sequence ID" value="NZ_CP038015.1"/>
</dbReference>
<dbReference type="Pfam" id="PF10651">
    <property type="entry name" value="BppU_N"/>
    <property type="match status" value="1"/>
</dbReference>
<dbReference type="EMBL" id="CP038015">
    <property type="protein sequence ID" value="QBP41930.1"/>
    <property type="molecule type" value="Genomic_DNA"/>
</dbReference>
<evidence type="ECO:0000313" key="4">
    <source>
        <dbReference type="Proteomes" id="UP000294292"/>
    </source>
</evidence>
<dbReference type="Pfam" id="PF13229">
    <property type="entry name" value="Beta_helix"/>
    <property type="match status" value="1"/>
</dbReference>
<evidence type="ECO:0000313" key="3">
    <source>
        <dbReference type="EMBL" id="QBP41930.1"/>
    </source>
</evidence>
<dbReference type="SUPFAM" id="SSF51126">
    <property type="entry name" value="Pectin lyase-like"/>
    <property type="match status" value="2"/>
</dbReference>